<dbReference type="PANTHER" id="PTHR45947">
    <property type="entry name" value="SULFOQUINOVOSYL TRANSFERASE SQD2"/>
    <property type="match status" value="1"/>
</dbReference>
<name>A0A1G5JB34_9FLAO</name>
<dbReference type="Gene3D" id="3.40.50.2000">
    <property type="entry name" value="Glycogen Phosphorylase B"/>
    <property type="match status" value="2"/>
</dbReference>
<proteinExistence type="predicted"/>
<reference evidence="2 3" key="1">
    <citation type="submission" date="2016-10" db="EMBL/GenBank/DDBJ databases">
        <authorList>
            <person name="de Groot N.N."/>
        </authorList>
    </citation>
    <scope>NUCLEOTIDE SEQUENCE [LARGE SCALE GENOMIC DNA]</scope>
    <source>
        <strain evidence="2 3">CGMCC 1.7031</strain>
    </source>
</reference>
<evidence type="ECO:0000259" key="1">
    <source>
        <dbReference type="Pfam" id="PF00534"/>
    </source>
</evidence>
<dbReference type="AlphaFoldDB" id="A0A1G5JB34"/>
<gene>
    <name evidence="2" type="ORF">SAMN02927903_02605</name>
</gene>
<dbReference type="GO" id="GO:0016757">
    <property type="term" value="F:glycosyltransferase activity"/>
    <property type="evidence" value="ECO:0007669"/>
    <property type="project" value="InterPro"/>
</dbReference>
<protein>
    <submittedName>
        <fullName evidence="2">Glycosyltransferase involved in cell wall bisynthesis</fullName>
    </submittedName>
</protein>
<dbReference type="RefSeq" id="WP_244503462.1">
    <property type="nucleotide sequence ID" value="NZ_FMVF01000013.1"/>
</dbReference>
<keyword evidence="2" id="KW-0808">Transferase</keyword>
<dbReference type="Pfam" id="PF00534">
    <property type="entry name" value="Glycos_transf_1"/>
    <property type="match status" value="1"/>
</dbReference>
<organism evidence="2 3">
    <name type="scientific">Flavobacterium caeni</name>
    <dbReference type="NCBI Taxonomy" id="490189"/>
    <lineage>
        <taxon>Bacteria</taxon>
        <taxon>Pseudomonadati</taxon>
        <taxon>Bacteroidota</taxon>
        <taxon>Flavobacteriia</taxon>
        <taxon>Flavobacteriales</taxon>
        <taxon>Flavobacteriaceae</taxon>
        <taxon>Flavobacterium</taxon>
    </lineage>
</organism>
<dbReference type="InterPro" id="IPR050194">
    <property type="entry name" value="Glycosyltransferase_grp1"/>
</dbReference>
<dbReference type="Proteomes" id="UP000199354">
    <property type="component" value="Unassembled WGS sequence"/>
</dbReference>
<dbReference type="InterPro" id="IPR001296">
    <property type="entry name" value="Glyco_trans_1"/>
</dbReference>
<dbReference type="PANTHER" id="PTHR45947:SF3">
    <property type="entry name" value="SULFOQUINOVOSYL TRANSFERASE SQD2"/>
    <property type="match status" value="1"/>
</dbReference>
<keyword evidence="3" id="KW-1185">Reference proteome</keyword>
<dbReference type="EMBL" id="FMVF01000013">
    <property type="protein sequence ID" value="SCY85457.1"/>
    <property type="molecule type" value="Genomic_DNA"/>
</dbReference>
<accession>A0A1G5JB34</accession>
<sequence>MKSIKKVLVADWLDAYGGAERVIKSIEEVCRFDITYTLICLMHRDHLFKIYQTKTPRIVQTFVRHFGKPFRYFFFTFHFFVDRIKVPKDVKLIVSSSHSVAKGVRKSSPDQLHISYFQARNFNYIWEDAPLFFGKFQSLFSPLILFLRKIDVAQAQRPDYIVANSNFVRDWVKFRYNRDADVIYPPVDLSQFDLQEQKEEFYVTVGRIVTVKKFDIVVEAFNQNKKKLVVIGDGLHRKELEQMASPNIHFTGFLDTKELRQYISKAKGFIQSGVEGFGIATLEAQACGTPVIAFGQGGVLETVVEGKTGVFFEEQTTSSLLKAIEVFEQTTFDAAAVRIEALRFSEERFKKELGEFIEQKLQEHNV</sequence>
<feature type="domain" description="Glycosyl transferase family 1" evidence="1">
    <location>
        <begin position="196"/>
        <end position="328"/>
    </location>
</feature>
<evidence type="ECO:0000313" key="3">
    <source>
        <dbReference type="Proteomes" id="UP000199354"/>
    </source>
</evidence>
<dbReference type="SUPFAM" id="SSF53756">
    <property type="entry name" value="UDP-Glycosyltransferase/glycogen phosphorylase"/>
    <property type="match status" value="1"/>
</dbReference>
<evidence type="ECO:0000313" key="2">
    <source>
        <dbReference type="EMBL" id="SCY85457.1"/>
    </source>
</evidence>
<dbReference type="STRING" id="490189.SAMN02927903_02605"/>